<gene>
    <name evidence="7" type="primary">nusB</name>
    <name evidence="7" type="ORF">EGM88_06585</name>
</gene>
<comment type="similarity">
    <text evidence="1">Belongs to the NusB family.</text>
</comment>
<dbReference type="NCBIfam" id="TIGR01951">
    <property type="entry name" value="nusB"/>
    <property type="match status" value="1"/>
</dbReference>
<keyword evidence="4" id="KW-0805">Transcription regulation</keyword>
<evidence type="ECO:0000256" key="2">
    <source>
        <dbReference type="ARBA" id="ARBA00022814"/>
    </source>
</evidence>
<evidence type="ECO:0000259" key="6">
    <source>
        <dbReference type="Pfam" id="PF01029"/>
    </source>
</evidence>
<evidence type="ECO:0000256" key="3">
    <source>
        <dbReference type="ARBA" id="ARBA00022884"/>
    </source>
</evidence>
<dbReference type="InterPro" id="IPR006027">
    <property type="entry name" value="NusB_RsmB_TIM44"/>
</dbReference>
<dbReference type="SUPFAM" id="SSF48013">
    <property type="entry name" value="NusB-like"/>
    <property type="match status" value="1"/>
</dbReference>
<accession>A0A3N4P2M2</accession>
<dbReference type="InterPro" id="IPR011605">
    <property type="entry name" value="NusB_fam"/>
</dbReference>
<dbReference type="Gene3D" id="1.10.940.10">
    <property type="entry name" value="NusB-like"/>
    <property type="match status" value="1"/>
</dbReference>
<evidence type="ECO:0000256" key="4">
    <source>
        <dbReference type="ARBA" id="ARBA00023015"/>
    </source>
</evidence>
<protein>
    <submittedName>
        <fullName evidence="7">Transcription antitermination factor NusB</fullName>
    </submittedName>
</protein>
<dbReference type="AlphaFoldDB" id="A0A3N4P2M2"/>
<proteinExistence type="inferred from homology"/>
<dbReference type="PANTHER" id="PTHR11078">
    <property type="entry name" value="N UTILIZATION SUBSTANCE PROTEIN B-RELATED"/>
    <property type="match status" value="1"/>
</dbReference>
<dbReference type="InterPro" id="IPR035926">
    <property type="entry name" value="NusB-like_sf"/>
</dbReference>
<organism evidence="7 8">
    <name type="scientific">Aureibaculum marinum</name>
    <dbReference type="NCBI Taxonomy" id="2487930"/>
    <lineage>
        <taxon>Bacteria</taxon>
        <taxon>Pseudomonadati</taxon>
        <taxon>Bacteroidota</taxon>
        <taxon>Flavobacteriia</taxon>
        <taxon>Flavobacteriales</taxon>
        <taxon>Flavobacteriaceae</taxon>
        <taxon>Aureibaculum</taxon>
    </lineage>
</organism>
<dbReference type="Proteomes" id="UP000270856">
    <property type="component" value="Unassembled WGS sequence"/>
</dbReference>
<evidence type="ECO:0000313" key="7">
    <source>
        <dbReference type="EMBL" id="RPD98850.1"/>
    </source>
</evidence>
<keyword evidence="2" id="KW-0889">Transcription antitermination</keyword>
<keyword evidence="3" id="KW-0694">RNA-binding</keyword>
<evidence type="ECO:0000256" key="5">
    <source>
        <dbReference type="ARBA" id="ARBA00023163"/>
    </source>
</evidence>
<keyword evidence="5" id="KW-0804">Transcription</keyword>
<comment type="caution">
    <text evidence="7">The sequence shown here is derived from an EMBL/GenBank/DDBJ whole genome shotgun (WGS) entry which is preliminary data.</text>
</comment>
<dbReference type="GO" id="GO:0005829">
    <property type="term" value="C:cytosol"/>
    <property type="evidence" value="ECO:0007669"/>
    <property type="project" value="TreeGrafter"/>
</dbReference>
<dbReference type="GO" id="GO:0031564">
    <property type="term" value="P:transcription antitermination"/>
    <property type="evidence" value="ECO:0007669"/>
    <property type="project" value="UniProtKB-KW"/>
</dbReference>
<dbReference type="GO" id="GO:0003723">
    <property type="term" value="F:RNA binding"/>
    <property type="evidence" value="ECO:0007669"/>
    <property type="project" value="UniProtKB-KW"/>
</dbReference>
<dbReference type="PANTHER" id="PTHR11078:SF3">
    <property type="entry name" value="ANTITERMINATION NUSB DOMAIN-CONTAINING PROTEIN"/>
    <property type="match status" value="1"/>
</dbReference>
<evidence type="ECO:0000313" key="8">
    <source>
        <dbReference type="Proteomes" id="UP000270856"/>
    </source>
</evidence>
<keyword evidence="8" id="KW-1185">Reference proteome</keyword>
<evidence type="ECO:0000256" key="1">
    <source>
        <dbReference type="ARBA" id="ARBA00005952"/>
    </source>
</evidence>
<dbReference type="Pfam" id="PF01029">
    <property type="entry name" value="NusB"/>
    <property type="match status" value="1"/>
</dbReference>
<feature type="domain" description="NusB/RsmB/TIM44" evidence="6">
    <location>
        <begin position="199"/>
        <end position="297"/>
    </location>
</feature>
<reference evidence="7 8" key="1">
    <citation type="submission" date="2018-11" db="EMBL/GenBank/DDBJ databases">
        <title>Aureibaculum marinum gen. nov., sp. nov., a member of the family Flavobacteriaceae isolated from the Bohai Sea.</title>
        <authorList>
            <person name="Ji X."/>
        </authorList>
    </citation>
    <scope>NUCLEOTIDE SEQUENCE [LARGE SCALE GENOMIC DNA]</scope>
    <source>
        <strain evidence="7 8">BH-SD17</strain>
    </source>
</reference>
<name>A0A3N4P2M2_9FLAO</name>
<dbReference type="GO" id="GO:0006353">
    <property type="term" value="P:DNA-templated transcription termination"/>
    <property type="evidence" value="ECO:0007669"/>
    <property type="project" value="InterPro"/>
</dbReference>
<dbReference type="OrthoDB" id="9787568at2"/>
<sequence>MLNRRHLRIKVMQSVYALLQSNSDDIVKEEKFLNYSIYKIYDLYVLQLSLMVEVRNLAEKHQEIAKKKYLATSEDKNPNRKFIDHPFLLGLKNNESLKEYISTQKLKNWKEDSEYVRLIWDAIRESDIYVDFIKNSQSDSPKGDLNFISELYKKVIAPNDKLFDYYESQLITWVDDIPFVNTWIIKNLKKINVNTRFDKNSIYKDYEDKEFVVDLFKKTVLHHHEFNEDIDAKTPNWDTDRIAEVDFILMKMALTELKYFPSIPTRVTINEYIEIAKDYSTTKSSFFINGVLDKLLKEYTAANKIKKIGRGLV</sequence>
<dbReference type="EMBL" id="RPFJ01000006">
    <property type="protein sequence ID" value="RPD98850.1"/>
    <property type="molecule type" value="Genomic_DNA"/>
</dbReference>
<dbReference type="RefSeq" id="WP_123897167.1">
    <property type="nucleotide sequence ID" value="NZ_RPFJ01000006.1"/>
</dbReference>